<name>A0A8J3ZNN1_9ACTN</name>
<gene>
    <name evidence="5" type="ORF">Voc01_020260</name>
</gene>
<dbReference type="GO" id="GO:0016042">
    <property type="term" value="P:lipid catabolic process"/>
    <property type="evidence" value="ECO:0007669"/>
    <property type="project" value="UniProtKB-KW"/>
</dbReference>
<feature type="signal peptide" evidence="4">
    <location>
        <begin position="1"/>
        <end position="21"/>
    </location>
</feature>
<protein>
    <submittedName>
        <fullName evidence="5">Lipase</fullName>
    </submittedName>
</protein>
<dbReference type="PANTHER" id="PTHR10272:SF0">
    <property type="entry name" value="PLATELET-ACTIVATING FACTOR ACETYLHYDROLASE"/>
    <property type="match status" value="1"/>
</dbReference>
<reference evidence="5" key="1">
    <citation type="submission" date="2021-01" db="EMBL/GenBank/DDBJ databases">
        <title>Whole genome shotgun sequence of Virgisporangium ochraceum NBRC 16418.</title>
        <authorList>
            <person name="Komaki H."/>
            <person name="Tamura T."/>
        </authorList>
    </citation>
    <scope>NUCLEOTIDE SEQUENCE</scope>
    <source>
        <strain evidence="5">NBRC 16418</strain>
    </source>
</reference>
<dbReference type="GO" id="GO:0003847">
    <property type="term" value="F:1-alkyl-2-acetylglycerophosphocholine esterase activity"/>
    <property type="evidence" value="ECO:0007669"/>
    <property type="project" value="TreeGrafter"/>
</dbReference>
<dbReference type="Gene3D" id="3.40.50.1820">
    <property type="entry name" value="alpha/beta hydrolase"/>
    <property type="match status" value="1"/>
</dbReference>
<organism evidence="5 6">
    <name type="scientific">Virgisporangium ochraceum</name>
    <dbReference type="NCBI Taxonomy" id="65505"/>
    <lineage>
        <taxon>Bacteria</taxon>
        <taxon>Bacillati</taxon>
        <taxon>Actinomycetota</taxon>
        <taxon>Actinomycetes</taxon>
        <taxon>Micromonosporales</taxon>
        <taxon>Micromonosporaceae</taxon>
        <taxon>Virgisporangium</taxon>
    </lineage>
</organism>
<proteinExistence type="predicted"/>
<accession>A0A8J3ZNN1</accession>
<evidence type="ECO:0000256" key="3">
    <source>
        <dbReference type="ARBA" id="ARBA00023098"/>
    </source>
</evidence>
<dbReference type="PANTHER" id="PTHR10272">
    <property type="entry name" value="PLATELET-ACTIVATING FACTOR ACETYLHYDROLASE"/>
    <property type="match status" value="1"/>
</dbReference>
<evidence type="ECO:0000256" key="1">
    <source>
        <dbReference type="ARBA" id="ARBA00022801"/>
    </source>
</evidence>
<dbReference type="Pfam" id="PF03403">
    <property type="entry name" value="PAF-AH_p_II"/>
    <property type="match status" value="1"/>
</dbReference>
<keyword evidence="1" id="KW-0378">Hydrolase</keyword>
<keyword evidence="2" id="KW-0442">Lipid degradation</keyword>
<dbReference type="Proteomes" id="UP000635606">
    <property type="component" value="Unassembled WGS sequence"/>
</dbReference>
<dbReference type="InterPro" id="IPR029058">
    <property type="entry name" value="AB_hydrolase_fold"/>
</dbReference>
<keyword evidence="4" id="KW-0732">Signal</keyword>
<dbReference type="EMBL" id="BOPH01000022">
    <property type="protein sequence ID" value="GIJ67109.1"/>
    <property type="molecule type" value="Genomic_DNA"/>
</dbReference>
<dbReference type="AlphaFoldDB" id="A0A8J3ZNN1"/>
<comment type="caution">
    <text evidence="5">The sequence shown here is derived from an EMBL/GenBank/DDBJ whole genome shotgun (WGS) entry which is preliminary data.</text>
</comment>
<evidence type="ECO:0000313" key="6">
    <source>
        <dbReference type="Proteomes" id="UP000635606"/>
    </source>
</evidence>
<keyword evidence="3" id="KW-0443">Lipid metabolism</keyword>
<keyword evidence="6" id="KW-1185">Reference proteome</keyword>
<evidence type="ECO:0000313" key="5">
    <source>
        <dbReference type="EMBL" id="GIJ67109.1"/>
    </source>
</evidence>
<dbReference type="RefSeq" id="WP_203927061.1">
    <property type="nucleotide sequence ID" value="NZ_BOPH01000022.1"/>
</dbReference>
<sequence length="391" mass="41953">MKRTLAVVLAAVTGLSGTAQASARAAEPAPVQLVLPMPTGPHRVGTTSLHLVDASRPDPWVPATRTREIMAQIWYPASSVRGHPPARWVSPGVEAILTPPGSPARLPVTHGHVGAPVRPGRHPVVLYSAGLGIERTASTALVEDLASRGFVVVTIDHTHEARAVEFPGGRVETAATPTPTTPAEEERILATALAARVADTRFTLDSLALITRGGNPDASRRPLPRGLQQAFDLDRTGMFGHSLGGAAAAQAMYEDRRLRAGLNLDGSVFGRVVTAGLDRPFLLLGSQSHGDEPDETWVELWSRLRGPRHQVELLGSGHLSFADFQVLLPQSGVPPEDLEPLLGTIDGERSVHVQRVYVAAFFDRYLRHGDGRLLSTPSRRYPEMRIVATTG</sequence>
<dbReference type="SUPFAM" id="SSF53474">
    <property type="entry name" value="alpha/beta-Hydrolases"/>
    <property type="match status" value="1"/>
</dbReference>
<feature type="chain" id="PRO_5038450703" evidence="4">
    <location>
        <begin position="22"/>
        <end position="391"/>
    </location>
</feature>
<evidence type="ECO:0000256" key="4">
    <source>
        <dbReference type="SAM" id="SignalP"/>
    </source>
</evidence>
<evidence type="ECO:0000256" key="2">
    <source>
        <dbReference type="ARBA" id="ARBA00022963"/>
    </source>
</evidence>